<dbReference type="UniPathway" id="UPA00988"/>
<dbReference type="Gene3D" id="2.130.10.10">
    <property type="entry name" value="YVTN repeat-like/Quinoprotein amine dehydrogenase"/>
    <property type="match status" value="4"/>
</dbReference>
<dbReference type="Gene3D" id="3.40.50.300">
    <property type="entry name" value="P-loop containing nucleotide triphosphate hydrolases"/>
    <property type="match status" value="1"/>
</dbReference>
<gene>
    <name evidence="7" type="ORF">B0I32_13114</name>
</gene>
<evidence type="ECO:0000256" key="2">
    <source>
        <dbReference type="ARBA" id="ARBA00022737"/>
    </source>
</evidence>
<feature type="domain" description="Novel STAND NTPase 1" evidence="6">
    <location>
        <begin position="79"/>
        <end position="479"/>
    </location>
</feature>
<name>A0A2T0M556_9ACTN</name>
<reference evidence="7 8" key="1">
    <citation type="submission" date="2018-03" db="EMBL/GenBank/DDBJ databases">
        <title>Genomic Encyclopedia of Type Strains, Phase III (KMG-III): the genomes of soil and plant-associated and newly described type strains.</title>
        <authorList>
            <person name="Whitman W."/>
        </authorList>
    </citation>
    <scope>NUCLEOTIDE SEQUENCE [LARGE SCALE GENOMIC DNA]</scope>
    <source>
        <strain evidence="7 8">CGMCC 4.7104</strain>
    </source>
</reference>
<evidence type="ECO:0000256" key="1">
    <source>
        <dbReference type="ARBA" id="ARBA00022574"/>
    </source>
</evidence>
<dbReference type="PROSITE" id="PS50082">
    <property type="entry name" value="WD_REPEATS_2"/>
    <property type="match status" value="3"/>
</dbReference>
<dbReference type="SUPFAM" id="SSF82171">
    <property type="entry name" value="DPP6 N-terminal domain-like"/>
    <property type="match status" value="1"/>
</dbReference>
<dbReference type="InterPro" id="IPR013979">
    <property type="entry name" value="TIF_beta_prop-like"/>
</dbReference>
<evidence type="ECO:0000256" key="3">
    <source>
        <dbReference type="PROSITE-ProRule" id="PRU00221"/>
    </source>
</evidence>
<dbReference type="InterPro" id="IPR001680">
    <property type="entry name" value="WD40_rpt"/>
</dbReference>
<dbReference type="CDD" id="cd00200">
    <property type="entry name" value="WD40"/>
    <property type="match status" value="1"/>
</dbReference>
<evidence type="ECO:0000313" key="8">
    <source>
        <dbReference type="Proteomes" id="UP000238312"/>
    </source>
</evidence>
<dbReference type="SUPFAM" id="SSF52540">
    <property type="entry name" value="P-loop containing nucleoside triphosphate hydrolases"/>
    <property type="match status" value="1"/>
</dbReference>
<evidence type="ECO:0000313" key="7">
    <source>
        <dbReference type="EMBL" id="PRX52617.1"/>
    </source>
</evidence>
<feature type="repeat" description="WD" evidence="3">
    <location>
        <begin position="1120"/>
        <end position="1160"/>
    </location>
</feature>
<dbReference type="PROSITE" id="PS00678">
    <property type="entry name" value="WD_REPEATS_1"/>
    <property type="match status" value="1"/>
</dbReference>
<evidence type="ECO:0000259" key="6">
    <source>
        <dbReference type="Pfam" id="PF20703"/>
    </source>
</evidence>
<dbReference type="PANTHER" id="PTHR19879">
    <property type="entry name" value="TRANSCRIPTION INITIATION FACTOR TFIID"/>
    <property type="match status" value="1"/>
</dbReference>
<dbReference type="InterPro" id="IPR036322">
    <property type="entry name" value="WD40_repeat_dom_sf"/>
</dbReference>
<sequence>MGGKSRTRLEVRSLFLGLVFGFGTNLVTANPETWPEPLPLIDRYAPVWLVLGVSAALAHEAIGRLREKRRILWQGPGSPYAGLSPFTADRAKVFFGRDTEVARIVARLTKSGVNPSLRFIPVVGPSGSGKSSLIHAGLIPSLSSRWSVLGSIHPGSSPFTALAECLTRREPTSGLPHAQVVARTARLLREEASRLDDKLTAEPRLDALLSALAASRRGGDRTLLVIDQFEELVTLTSPPERSLFLSLLHAALSSDPALHVVAALRPEALSEFDQHEHGPLFARPFSINPLDDQKLRDIVVKPAAAAGLVIEDQVLDQMLAEATVGDALPLLSHLLERLHTDFGQDGVITADAFNRAGRVVGAITRHAEEVHQGLRVVYSNEEINRTLLRFVIWGDREPVRQSVARQDLSETSQTMAEEFRAARLIVDVDNGNRLELAHDALIRQWDRFQRLIADSADELRRLKILRLRAEEWAASGRSQDDLLRGQVLREATELLSIFPESETVQAYLEASHDDAKIDVSLQASAVAERAQTIRDQDRPLAIALAKAAVEELSPSEEAVLALWGLMARPALTRFPIGHSDRILSLAWLPDGSGLMSISRDASICTWDLHGNRIKYKTLPHDKAGGRLQGAKLSINGSRAITENRDSSSSLWDMENIRELGHSAPDPLTSMDLEKCEWSADGNLLAGQVEYKDILIWNLRTTASEDGKLPGRTIPAPYAQRLSWAPDQSRLAVLGDEQLLVIDLSTDQGTLSISVDRPCDIVAWSPDSRSLLVAERPKRRRNMRVRIIKADTGHDVHSWWSKPASAVAWSPDGRFLAVAIQPRHLNLSMAEFERMSDDDTGRLMEGLIELWDDQGNVLRRKPMEDEHFTSLSWSPDSRFLAFCAEFGSKAFIWDIDNDEIFPTLSARIRAASWSPDHSRAIVAWGFDPGQVYLALGSPDQESLDVRQLTGDEDVDHRQVTWASDSQRVALARDSVEIWNSYTALCERRLHYEQSMLSEMAWSPDGRYLATSSHDWWLAEDSQLLVWDMDTGRPAATMARIDPHSGPVAWSPDGSKIAASDGANTMRIWAAHTGDIALSIEYPRQRTTALAWSPAGGLLAVGTEDGQVRLWDTQTGDLTHSCLGHEAAVQLLAWSSTGTFLASAADNTVRLWSPVTGKAVAVLDATDSSLLDLTWSADERQLTLIAGDNTIRTWTLPDDAEPLMHQASGFPLPPLTPQDRSRYGLP</sequence>
<keyword evidence="1 3" id="KW-0853">WD repeat</keyword>
<dbReference type="Pfam" id="PF00400">
    <property type="entry name" value="WD40"/>
    <property type="match status" value="3"/>
</dbReference>
<dbReference type="InterPro" id="IPR049052">
    <property type="entry name" value="nSTAND1"/>
</dbReference>
<protein>
    <submittedName>
        <fullName evidence="7">WD40 repeat protein</fullName>
    </submittedName>
</protein>
<dbReference type="AlphaFoldDB" id="A0A2T0M556"/>
<dbReference type="Pfam" id="PF08662">
    <property type="entry name" value="eIF2A"/>
    <property type="match status" value="1"/>
</dbReference>
<proteinExistence type="predicted"/>
<dbReference type="SMART" id="SM00320">
    <property type="entry name" value="WD40"/>
    <property type="match status" value="8"/>
</dbReference>
<dbReference type="PROSITE" id="PS50294">
    <property type="entry name" value="WD_REPEATS_REGION"/>
    <property type="match status" value="2"/>
</dbReference>
<keyword evidence="8" id="KW-1185">Reference proteome</keyword>
<feature type="repeat" description="WD" evidence="3">
    <location>
        <begin position="1078"/>
        <end position="1119"/>
    </location>
</feature>
<organism evidence="7 8">
    <name type="scientific">Nonomuraea fuscirosea</name>
    <dbReference type="NCBI Taxonomy" id="1291556"/>
    <lineage>
        <taxon>Bacteria</taxon>
        <taxon>Bacillati</taxon>
        <taxon>Actinomycetota</taxon>
        <taxon>Actinomycetes</taxon>
        <taxon>Streptosporangiales</taxon>
        <taxon>Streptosporangiaceae</taxon>
        <taxon>Nonomuraea</taxon>
    </lineage>
</organism>
<comment type="caution">
    <text evidence="7">The sequence shown here is derived from an EMBL/GenBank/DDBJ whole genome shotgun (WGS) entry which is preliminary data.</text>
</comment>
<keyword evidence="2" id="KW-0677">Repeat</keyword>
<dbReference type="EMBL" id="PVNG01000031">
    <property type="protein sequence ID" value="PRX52617.1"/>
    <property type="molecule type" value="Genomic_DNA"/>
</dbReference>
<feature type="domain" description="Translation initiation factor beta propellor-like" evidence="5">
    <location>
        <begin position="905"/>
        <end position="1028"/>
    </location>
</feature>
<accession>A0A2T0M556</accession>
<dbReference type="InterPro" id="IPR027417">
    <property type="entry name" value="P-loop_NTPase"/>
</dbReference>
<dbReference type="Proteomes" id="UP000238312">
    <property type="component" value="Unassembled WGS sequence"/>
</dbReference>
<dbReference type="InterPro" id="IPR015943">
    <property type="entry name" value="WD40/YVTN_repeat-like_dom_sf"/>
</dbReference>
<dbReference type="InterPro" id="IPR019775">
    <property type="entry name" value="WD40_repeat_CS"/>
</dbReference>
<feature type="region of interest" description="Disordered" evidence="4">
    <location>
        <begin position="1203"/>
        <end position="1224"/>
    </location>
</feature>
<dbReference type="PANTHER" id="PTHR19879:SF9">
    <property type="entry name" value="TRANSCRIPTION INITIATION FACTOR TFIID SUBUNIT 5"/>
    <property type="match status" value="1"/>
</dbReference>
<evidence type="ECO:0000259" key="5">
    <source>
        <dbReference type="Pfam" id="PF08662"/>
    </source>
</evidence>
<evidence type="ECO:0000256" key="4">
    <source>
        <dbReference type="SAM" id="MobiDB-lite"/>
    </source>
</evidence>
<dbReference type="Pfam" id="PF20703">
    <property type="entry name" value="nSTAND1"/>
    <property type="match status" value="1"/>
</dbReference>
<feature type="repeat" description="WD" evidence="3">
    <location>
        <begin position="575"/>
        <end position="616"/>
    </location>
</feature>
<dbReference type="SUPFAM" id="SSF50978">
    <property type="entry name" value="WD40 repeat-like"/>
    <property type="match status" value="2"/>
</dbReference>